<name>A0A0F7ZHT6_9HYPO</name>
<organism evidence="1 3">
    <name type="scientific">Hirsutella minnesotensis 3608</name>
    <dbReference type="NCBI Taxonomy" id="1043627"/>
    <lineage>
        <taxon>Eukaryota</taxon>
        <taxon>Fungi</taxon>
        <taxon>Dikarya</taxon>
        <taxon>Ascomycota</taxon>
        <taxon>Pezizomycotina</taxon>
        <taxon>Sordariomycetes</taxon>
        <taxon>Hypocreomycetidae</taxon>
        <taxon>Hypocreales</taxon>
        <taxon>Ophiocordycipitaceae</taxon>
        <taxon>Hirsutella</taxon>
    </lineage>
</organism>
<sequence length="256" mass="28628">MASAQGSILNIEEIQSEERMRTFMSLRGKKTWISIKEELNERRSTTNMAQLINDMREDFRKEALRQLDDNRISIDEDWECLQQSRLANGPDEVFPLVATRWLLSSLPDSMTKCNVCGDAFMRGDDIIRKACGKHALHRFCLTSRLNENEVPLYGPCGCNSGGYAPELWRLLSDQQPVHQEPTLLAPPPQAVHREDTPPPWIRDIEDLLLSASPYDSENTAGFGSSFSSSFESESVSSLISDTSALTTSGPTQTASI</sequence>
<evidence type="ECO:0000313" key="2">
    <source>
        <dbReference type="EMBL" id="KJZ70759.1"/>
    </source>
</evidence>
<gene>
    <name evidence="2" type="ORF">HIM_09843</name>
    <name evidence="1" type="ORF">HIM_12635</name>
</gene>
<keyword evidence="3" id="KW-1185">Reference proteome</keyword>
<accession>A0A0F7ZHT6</accession>
<reference evidence="1 3" key="1">
    <citation type="journal article" date="2014" name="Genome Biol. Evol.">
        <title>Comparative genomics and transcriptomics analyses reveal divergent lifestyle features of nematode endoparasitic fungus Hirsutella minnesotensis.</title>
        <authorList>
            <person name="Lai Y."/>
            <person name="Liu K."/>
            <person name="Zhang X."/>
            <person name="Zhang X."/>
            <person name="Li K."/>
            <person name="Wang N."/>
            <person name="Shu C."/>
            <person name="Wu Y."/>
            <person name="Wang C."/>
            <person name="Bushley K.E."/>
            <person name="Xiang M."/>
            <person name="Liu X."/>
        </authorList>
    </citation>
    <scope>NUCLEOTIDE SEQUENCE [LARGE SCALE GENOMIC DNA]</scope>
    <source>
        <strain evidence="1 3">3608</strain>
    </source>
</reference>
<dbReference type="EMBL" id="KQ031123">
    <property type="protein sequence ID" value="KJZ67975.1"/>
    <property type="molecule type" value="Genomic_DNA"/>
</dbReference>
<dbReference type="EMBL" id="KQ030608">
    <property type="protein sequence ID" value="KJZ70759.1"/>
    <property type="molecule type" value="Genomic_DNA"/>
</dbReference>
<evidence type="ECO:0000313" key="3">
    <source>
        <dbReference type="Proteomes" id="UP000054481"/>
    </source>
</evidence>
<proteinExistence type="predicted"/>
<evidence type="ECO:0000313" key="1">
    <source>
        <dbReference type="EMBL" id="KJZ67975.1"/>
    </source>
</evidence>
<dbReference type="Proteomes" id="UP000054481">
    <property type="component" value="Unassembled WGS sequence"/>
</dbReference>
<dbReference type="OrthoDB" id="5105815at2759"/>
<protein>
    <submittedName>
        <fullName evidence="1">Uncharacterized protein</fullName>
    </submittedName>
</protein>
<dbReference type="AlphaFoldDB" id="A0A0F7ZHT6"/>